<dbReference type="RefSeq" id="WP_328708302.1">
    <property type="nucleotide sequence ID" value="NZ_CP108085.1"/>
</dbReference>
<sequence length="185" mass="19735">MGHLDGLAQAHLPLQLHEEGVHGVPGARPQGDEPGSALLAVADAVGWIADGPARAVLERRVARGTVRVPDEETVVVSPAGGERGGQGVRHRRRALLESPPAVGITAGDHRPYGPFARDDQDLCGDLRVVAVDVRVDGLLRRPLEPLVDGRREVAFPGRFHAASIPRRRETSSIVQSPRHIGQMAA</sequence>
<evidence type="ECO:0000313" key="3">
    <source>
        <dbReference type="Proteomes" id="UP001432011"/>
    </source>
</evidence>
<reference evidence="2" key="1">
    <citation type="submission" date="2022-10" db="EMBL/GenBank/DDBJ databases">
        <title>The complete genomes of actinobacterial strains from the NBC collection.</title>
        <authorList>
            <person name="Joergensen T.S."/>
            <person name="Alvarez Arevalo M."/>
            <person name="Sterndorff E.B."/>
            <person name="Faurdal D."/>
            <person name="Vuksanovic O."/>
            <person name="Mourched A.-S."/>
            <person name="Charusanti P."/>
            <person name="Shaw S."/>
            <person name="Blin K."/>
            <person name="Weber T."/>
        </authorList>
    </citation>
    <scope>NUCLEOTIDE SEQUENCE</scope>
    <source>
        <strain evidence="2">NBC_00254</strain>
    </source>
</reference>
<gene>
    <name evidence="2" type="ORF">OG913_21225</name>
</gene>
<organism evidence="2 3">
    <name type="scientific">Microbispora hainanensis</name>
    <dbReference type="NCBI Taxonomy" id="568844"/>
    <lineage>
        <taxon>Bacteria</taxon>
        <taxon>Bacillati</taxon>
        <taxon>Actinomycetota</taxon>
        <taxon>Actinomycetes</taxon>
        <taxon>Streptosporangiales</taxon>
        <taxon>Streptosporangiaceae</taxon>
        <taxon>Microbispora</taxon>
    </lineage>
</organism>
<evidence type="ECO:0000256" key="1">
    <source>
        <dbReference type="SAM" id="MobiDB-lite"/>
    </source>
</evidence>
<proteinExistence type="predicted"/>
<protein>
    <submittedName>
        <fullName evidence="2">Uncharacterized protein</fullName>
    </submittedName>
</protein>
<keyword evidence="3" id="KW-1185">Reference proteome</keyword>
<name>A0ABZ1SI75_9ACTN</name>
<accession>A0ABZ1SI75</accession>
<evidence type="ECO:0000313" key="2">
    <source>
        <dbReference type="EMBL" id="WUP71963.1"/>
    </source>
</evidence>
<feature type="region of interest" description="Disordered" evidence="1">
    <location>
        <begin position="166"/>
        <end position="185"/>
    </location>
</feature>
<dbReference type="Proteomes" id="UP001432011">
    <property type="component" value="Chromosome"/>
</dbReference>
<dbReference type="EMBL" id="CP108085">
    <property type="protein sequence ID" value="WUP71963.1"/>
    <property type="molecule type" value="Genomic_DNA"/>
</dbReference>